<gene>
    <name evidence="2" type="ORF">E1I69_06945</name>
</gene>
<feature type="transmembrane region" description="Helical" evidence="1">
    <location>
        <begin position="34"/>
        <end position="60"/>
    </location>
</feature>
<proteinExistence type="predicted"/>
<evidence type="ECO:0000256" key="1">
    <source>
        <dbReference type="SAM" id="Phobius"/>
    </source>
</evidence>
<dbReference type="RefSeq" id="WP_136378877.1">
    <property type="nucleotide sequence ID" value="NZ_SLUB01000008.1"/>
</dbReference>
<dbReference type="OrthoDB" id="2941534at2"/>
<dbReference type="Proteomes" id="UP000306477">
    <property type="component" value="Unassembled WGS sequence"/>
</dbReference>
<keyword evidence="3" id="KW-1185">Reference proteome</keyword>
<evidence type="ECO:0000313" key="2">
    <source>
        <dbReference type="EMBL" id="THE13643.1"/>
    </source>
</evidence>
<reference evidence="2 3" key="1">
    <citation type="journal article" date="2019" name="Indoor Air">
        <title>Impacts of indoor surface finishes on bacterial viability.</title>
        <authorList>
            <person name="Hu J."/>
            <person name="Maamar S.B."/>
            <person name="Glawe A.J."/>
            <person name="Gottel N."/>
            <person name="Gilbert J.A."/>
            <person name="Hartmann E.M."/>
        </authorList>
    </citation>
    <scope>NUCLEOTIDE SEQUENCE [LARGE SCALE GENOMIC DNA]</scope>
    <source>
        <strain evidence="2 3">AF060A6</strain>
    </source>
</reference>
<sequence>MEMNMYMEISLILFLIFAFSFAHSIFKGTHRRVAKIISATVISLCSFVIIWRTASLLTYFHSF</sequence>
<dbReference type="EMBL" id="SLUB01000008">
    <property type="protein sequence ID" value="THE13643.1"/>
    <property type="molecule type" value="Genomic_DNA"/>
</dbReference>
<keyword evidence="1" id="KW-1133">Transmembrane helix</keyword>
<protein>
    <submittedName>
        <fullName evidence="2">Uncharacterized protein</fullName>
    </submittedName>
</protein>
<organism evidence="2 3">
    <name type="scientific">Bacillus timonensis</name>
    <dbReference type="NCBI Taxonomy" id="1033734"/>
    <lineage>
        <taxon>Bacteria</taxon>
        <taxon>Bacillati</taxon>
        <taxon>Bacillota</taxon>
        <taxon>Bacilli</taxon>
        <taxon>Bacillales</taxon>
        <taxon>Bacillaceae</taxon>
        <taxon>Bacillus</taxon>
    </lineage>
</organism>
<accession>A0A4V3V836</accession>
<evidence type="ECO:0000313" key="3">
    <source>
        <dbReference type="Proteomes" id="UP000306477"/>
    </source>
</evidence>
<keyword evidence="1" id="KW-0812">Transmembrane</keyword>
<name>A0A4V3V836_9BACI</name>
<comment type="caution">
    <text evidence="2">The sequence shown here is derived from an EMBL/GenBank/DDBJ whole genome shotgun (WGS) entry which is preliminary data.</text>
</comment>
<dbReference type="AlphaFoldDB" id="A0A4V3V836"/>
<keyword evidence="1" id="KW-0472">Membrane</keyword>